<feature type="chain" id="PRO_5018818901" description="Carboxypeptidase" evidence="11">
    <location>
        <begin position="27"/>
        <end position="511"/>
    </location>
</feature>
<dbReference type="PROSITE" id="PS00131">
    <property type="entry name" value="CARBOXYPEPT_SER_SER"/>
    <property type="match status" value="1"/>
</dbReference>
<dbReference type="STRING" id="3818.A0A445BZA2"/>
<dbReference type="AlphaFoldDB" id="A0A445BZA2"/>
<dbReference type="GO" id="GO:0005576">
    <property type="term" value="C:extracellular region"/>
    <property type="evidence" value="ECO:0007669"/>
    <property type="project" value="UniProtKB-SubCell"/>
</dbReference>
<evidence type="ECO:0000256" key="10">
    <source>
        <dbReference type="ARBA" id="ARBA00037399"/>
    </source>
</evidence>
<reference evidence="12 13" key="1">
    <citation type="submission" date="2019-01" db="EMBL/GenBank/DDBJ databases">
        <title>Sequencing of cultivated peanut Arachis hypogaea provides insights into genome evolution and oil improvement.</title>
        <authorList>
            <person name="Chen X."/>
        </authorList>
    </citation>
    <scope>NUCLEOTIDE SEQUENCE [LARGE SCALE GENOMIC DNA]</scope>
    <source>
        <strain evidence="13">cv. Fuhuasheng</strain>
        <tissue evidence="12">Leaves</tissue>
    </source>
</reference>
<evidence type="ECO:0000256" key="7">
    <source>
        <dbReference type="ARBA" id="ARBA00022801"/>
    </source>
</evidence>
<name>A0A445BZA2_ARAHY</name>
<organism evidence="12 13">
    <name type="scientific">Arachis hypogaea</name>
    <name type="common">Peanut</name>
    <dbReference type="NCBI Taxonomy" id="3818"/>
    <lineage>
        <taxon>Eukaryota</taxon>
        <taxon>Viridiplantae</taxon>
        <taxon>Streptophyta</taxon>
        <taxon>Embryophyta</taxon>
        <taxon>Tracheophyta</taxon>
        <taxon>Spermatophyta</taxon>
        <taxon>Magnoliopsida</taxon>
        <taxon>eudicotyledons</taxon>
        <taxon>Gunneridae</taxon>
        <taxon>Pentapetalae</taxon>
        <taxon>rosids</taxon>
        <taxon>fabids</taxon>
        <taxon>Fabales</taxon>
        <taxon>Fabaceae</taxon>
        <taxon>Papilionoideae</taxon>
        <taxon>50 kb inversion clade</taxon>
        <taxon>dalbergioids sensu lato</taxon>
        <taxon>Dalbergieae</taxon>
        <taxon>Pterocarpus clade</taxon>
        <taxon>Arachis</taxon>
    </lineage>
</organism>
<accession>A0A445BZA2</accession>
<dbReference type="Gene3D" id="3.40.50.1820">
    <property type="entry name" value="alpha/beta hydrolase"/>
    <property type="match status" value="1"/>
</dbReference>
<comment type="function">
    <text evidence="10">Probable carboxypeptidase.</text>
</comment>
<dbReference type="InterPro" id="IPR001563">
    <property type="entry name" value="Peptidase_S10"/>
</dbReference>
<dbReference type="SUPFAM" id="SSF53474">
    <property type="entry name" value="alpha/beta-Hydrolases"/>
    <property type="match status" value="1"/>
</dbReference>
<dbReference type="PANTHER" id="PTHR11802">
    <property type="entry name" value="SERINE PROTEASE FAMILY S10 SERINE CARBOXYPEPTIDASE"/>
    <property type="match status" value="1"/>
</dbReference>
<dbReference type="GO" id="GO:0005773">
    <property type="term" value="C:vacuole"/>
    <property type="evidence" value="ECO:0007669"/>
    <property type="project" value="TreeGrafter"/>
</dbReference>
<evidence type="ECO:0000256" key="9">
    <source>
        <dbReference type="ARBA" id="ARBA00023180"/>
    </source>
</evidence>
<dbReference type="Gene3D" id="3.40.50.11320">
    <property type="match status" value="1"/>
</dbReference>
<evidence type="ECO:0000256" key="6">
    <source>
        <dbReference type="ARBA" id="ARBA00022729"/>
    </source>
</evidence>
<dbReference type="FunFam" id="3.40.50.1820:FF:000030">
    <property type="entry name" value="Carboxypeptidase"/>
    <property type="match status" value="1"/>
</dbReference>
<dbReference type="GO" id="GO:0004185">
    <property type="term" value="F:serine-type carboxypeptidase activity"/>
    <property type="evidence" value="ECO:0007669"/>
    <property type="project" value="UniProtKB-UniRule"/>
</dbReference>
<evidence type="ECO:0000256" key="3">
    <source>
        <dbReference type="ARBA" id="ARBA00022525"/>
    </source>
</evidence>
<evidence type="ECO:0000313" key="12">
    <source>
        <dbReference type="EMBL" id="RYR44057.1"/>
    </source>
</evidence>
<keyword evidence="3" id="KW-0964">Secreted</keyword>
<keyword evidence="13" id="KW-1185">Reference proteome</keyword>
<dbReference type="PROSITE" id="PS00560">
    <property type="entry name" value="CARBOXYPEPT_SER_HIS"/>
    <property type="match status" value="1"/>
</dbReference>
<evidence type="ECO:0000256" key="11">
    <source>
        <dbReference type="RuleBase" id="RU361156"/>
    </source>
</evidence>
<proteinExistence type="inferred from homology"/>
<dbReference type="PRINTS" id="PR00724">
    <property type="entry name" value="CRBOXYPTASEC"/>
</dbReference>
<sequence>MGKACSWSLISIFIIILSFCVSEIHGNKQARALDKFFKAKFKAGSQINRGHFEAPEIVHEAATGADVGSQAGLKEKDRIVSLPGQPKVNFSQYGGYVTVDQLAGRAYYYYFVEAQTSKETKPLLLWLNGGPGCSSLAYGAMQELGPFRVNSDGRTLYLNRYRWNHAANVLFLESPTGVGFSYSNRSSDYADFHNGDKKTAADNYVFLVNWLERFPEYKKRDFFIAGESYAGHYVPELAHTILYHNNKANKTIVNLKGILIGNAVINDETDDAGMYDFLASHAIISDNVAHDINTYCDYKSSDPSDPRSLLCDTAGDAFNRATRFIDIYNIYAPLFCPNENLTKRPKKHSVRFEFQLLNLQFDNYVVAYLNRAEVQEALHANVTKLKYDWQPCSGVMGRWGDSPSTMLPLLHEFLHNGLRLWIFSGDVDGRVPVTSTKYSIKKMNLSVETAWHPWYLFAEAGGYTEVYKGGLTFATVRGAGHQVPSYQPARAFSLLKHFLDGTPLPDTTRYT</sequence>
<comment type="similarity">
    <text evidence="2 11">Belongs to the peptidase S10 family.</text>
</comment>
<keyword evidence="6 11" id="KW-0732">Signal</keyword>
<evidence type="ECO:0000256" key="4">
    <source>
        <dbReference type="ARBA" id="ARBA00022645"/>
    </source>
</evidence>
<dbReference type="Gene3D" id="6.10.250.940">
    <property type="match status" value="1"/>
</dbReference>
<evidence type="ECO:0000313" key="13">
    <source>
        <dbReference type="Proteomes" id="UP000289738"/>
    </source>
</evidence>
<evidence type="ECO:0000256" key="5">
    <source>
        <dbReference type="ARBA" id="ARBA00022670"/>
    </source>
</evidence>
<dbReference type="EMBL" id="SDMP01000008">
    <property type="protein sequence ID" value="RYR44057.1"/>
    <property type="molecule type" value="Genomic_DNA"/>
</dbReference>
<dbReference type="GO" id="GO:0006508">
    <property type="term" value="P:proteolysis"/>
    <property type="evidence" value="ECO:0007669"/>
    <property type="project" value="UniProtKB-KW"/>
</dbReference>
<dbReference type="InterPro" id="IPR033124">
    <property type="entry name" value="Ser_caboxypep_his_AS"/>
</dbReference>
<keyword evidence="7 11" id="KW-0378">Hydrolase</keyword>
<dbReference type="Pfam" id="PF00450">
    <property type="entry name" value="Peptidase_S10"/>
    <property type="match status" value="1"/>
</dbReference>
<dbReference type="InterPro" id="IPR029058">
    <property type="entry name" value="AB_hydrolase_fold"/>
</dbReference>
<dbReference type="EC" id="3.4.16.-" evidence="11"/>
<keyword evidence="8" id="KW-1015">Disulfide bond</keyword>
<feature type="signal peptide" evidence="11">
    <location>
        <begin position="1"/>
        <end position="26"/>
    </location>
</feature>
<dbReference type="FunFam" id="3.40.50.11320:FF:000001">
    <property type="entry name" value="Carboxypeptidase"/>
    <property type="match status" value="1"/>
</dbReference>
<keyword evidence="5 11" id="KW-0645">Protease</keyword>
<dbReference type="PANTHER" id="PTHR11802:SF132">
    <property type="entry name" value="SERINE CARBOXYPEPTIDASE-LIKE 36-RELATED"/>
    <property type="match status" value="1"/>
</dbReference>
<keyword evidence="9" id="KW-0325">Glycoprotein</keyword>
<dbReference type="InterPro" id="IPR018202">
    <property type="entry name" value="Ser_caboxypep_ser_AS"/>
</dbReference>
<keyword evidence="4 11" id="KW-0121">Carboxypeptidase</keyword>
<comment type="subcellular location">
    <subcellularLocation>
        <location evidence="1">Secreted</location>
    </subcellularLocation>
</comment>
<dbReference type="Proteomes" id="UP000289738">
    <property type="component" value="Chromosome A08"/>
</dbReference>
<protein>
    <recommendedName>
        <fullName evidence="11">Carboxypeptidase</fullName>
        <ecNumber evidence="11">3.4.16.-</ecNumber>
    </recommendedName>
</protein>
<comment type="caution">
    <text evidence="12">The sequence shown here is derived from an EMBL/GenBank/DDBJ whole genome shotgun (WGS) entry which is preliminary data.</text>
</comment>
<gene>
    <name evidence="12" type="ORF">Ahy_A08g040435</name>
</gene>
<evidence type="ECO:0000256" key="1">
    <source>
        <dbReference type="ARBA" id="ARBA00004613"/>
    </source>
</evidence>
<evidence type="ECO:0000256" key="8">
    <source>
        <dbReference type="ARBA" id="ARBA00023157"/>
    </source>
</evidence>
<evidence type="ECO:0000256" key="2">
    <source>
        <dbReference type="ARBA" id="ARBA00009431"/>
    </source>
</evidence>